<reference evidence="2 3" key="1">
    <citation type="journal article" date="2016" name="Environ. Microbiol.">
        <title>Genomic resolution of a cold subsurface aquifer community provides metabolic insights for novel microbes adapted to high CO concentrations.</title>
        <authorList>
            <person name="Probst A.J."/>
            <person name="Castelle C.J."/>
            <person name="Singh A."/>
            <person name="Brown C.T."/>
            <person name="Anantharaman K."/>
            <person name="Sharon I."/>
            <person name="Hug L.A."/>
            <person name="Burstein D."/>
            <person name="Emerson J.B."/>
            <person name="Thomas B.C."/>
            <person name="Banfield J.F."/>
        </authorList>
    </citation>
    <scope>NUCLEOTIDE SEQUENCE [LARGE SCALE GENOMIC DNA]</scope>
    <source>
        <strain evidence="2">CG1_02_37_22</strain>
    </source>
</reference>
<evidence type="ECO:0000313" key="2">
    <source>
        <dbReference type="EMBL" id="OIO12837.1"/>
    </source>
</evidence>
<name>A0A1J4TQ78_9BACT</name>
<dbReference type="STRING" id="1805209.AUJ73_04885"/>
<evidence type="ECO:0000313" key="3">
    <source>
        <dbReference type="Proteomes" id="UP000183120"/>
    </source>
</evidence>
<feature type="transmembrane region" description="Helical" evidence="1">
    <location>
        <begin position="30"/>
        <end position="51"/>
    </location>
</feature>
<proteinExistence type="predicted"/>
<evidence type="ECO:0008006" key="4">
    <source>
        <dbReference type="Google" id="ProtNLM"/>
    </source>
</evidence>
<dbReference type="Pfam" id="PF05552">
    <property type="entry name" value="MS_channel_1st_1"/>
    <property type="match status" value="1"/>
</dbReference>
<dbReference type="AlphaFoldDB" id="A0A1J4TQ78"/>
<comment type="caution">
    <text evidence="2">The sequence shown here is derived from an EMBL/GenBank/DDBJ whole genome shotgun (WGS) entry which is preliminary data.</text>
</comment>
<feature type="transmembrane region" description="Helical" evidence="1">
    <location>
        <begin position="156"/>
        <end position="176"/>
    </location>
</feature>
<feature type="transmembrane region" description="Helical" evidence="1">
    <location>
        <begin position="112"/>
        <end position="135"/>
    </location>
</feature>
<keyword evidence="1" id="KW-1133">Transmembrane helix</keyword>
<sequence length="229" mass="25497">MNVFIESLSGVLNSVFFIISAFIPKLIAGSLIIFIGLILASLIKDFIIILFKYFRIEKWLQSAGLVQKDEVVVWPNLIFEVIRWIIIFIFLMSAIDVWGIPKVADLLNQLLLFLPNVFVAVVIGWIGLISARFVFDIVRHSLSGVGRREALVLGNIAKYSILFFTALIVLTQLGVASELVKILFTGIVSMVAIAFGLSFGLGGKDEAKRILESLREQINKAEGKKVNKK</sequence>
<accession>A0A1J4TQ78</accession>
<keyword evidence="1" id="KW-0472">Membrane</keyword>
<feature type="transmembrane region" description="Helical" evidence="1">
    <location>
        <begin position="182"/>
        <end position="201"/>
    </location>
</feature>
<gene>
    <name evidence="2" type="ORF">AUJ73_04885</name>
</gene>
<dbReference type="EMBL" id="MNUY01000077">
    <property type="protein sequence ID" value="OIO12837.1"/>
    <property type="molecule type" value="Genomic_DNA"/>
</dbReference>
<dbReference type="InterPro" id="IPR008910">
    <property type="entry name" value="MSC_TM_helix"/>
</dbReference>
<organism evidence="2 3">
    <name type="scientific">Candidatus Gottesmanbacteria bacterium CG1_02_37_22</name>
    <dbReference type="NCBI Taxonomy" id="1805209"/>
    <lineage>
        <taxon>Bacteria</taxon>
        <taxon>Candidatus Gottesmaniibacteriota</taxon>
    </lineage>
</organism>
<feature type="transmembrane region" description="Helical" evidence="1">
    <location>
        <begin position="7"/>
        <end position="24"/>
    </location>
</feature>
<evidence type="ECO:0000256" key="1">
    <source>
        <dbReference type="SAM" id="Phobius"/>
    </source>
</evidence>
<dbReference type="Gene3D" id="1.10.287.1260">
    <property type="match status" value="1"/>
</dbReference>
<keyword evidence="1" id="KW-0812">Transmembrane</keyword>
<protein>
    <recommendedName>
        <fullName evidence="4">Small-conductance mechanosensitive ion channel</fullName>
    </recommendedName>
</protein>
<feature type="transmembrane region" description="Helical" evidence="1">
    <location>
        <begin position="71"/>
        <end position="92"/>
    </location>
</feature>
<dbReference type="Proteomes" id="UP000183120">
    <property type="component" value="Unassembled WGS sequence"/>
</dbReference>